<keyword evidence="2" id="KW-1185">Reference proteome</keyword>
<organism evidence="1 2">
    <name type="scientific">Desulfobacula phenolica</name>
    <dbReference type="NCBI Taxonomy" id="90732"/>
    <lineage>
        <taxon>Bacteria</taxon>
        <taxon>Pseudomonadati</taxon>
        <taxon>Thermodesulfobacteriota</taxon>
        <taxon>Desulfobacteria</taxon>
        <taxon>Desulfobacterales</taxon>
        <taxon>Desulfobacteraceae</taxon>
        <taxon>Desulfobacula</taxon>
    </lineage>
</organism>
<dbReference type="Proteomes" id="UP000199608">
    <property type="component" value="Unassembled WGS sequence"/>
</dbReference>
<evidence type="ECO:0000313" key="2">
    <source>
        <dbReference type="Proteomes" id="UP000199608"/>
    </source>
</evidence>
<dbReference type="RefSeq" id="WP_092236538.1">
    <property type="nucleotide sequence ID" value="NZ_FNLL01000010.1"/>
</dbReference>
<accession>A0A1H2J3Q2</accession>
<proteinExistence type="predicted"/>
<evidence type="ECO:0008006" key="3">
    <source>
        <dbReference type="Google" id="ProtNLM"/>
    </source>
</evidence>
<gene>
    <name evidence="1" type="ORF">SAMN04487931_110148</name>
</gene>
<name>A0A1H2J3Q2_9BACT</name>
<sequence>MFKILFYCSQELNGSFTELRKIIEKEISSDHIDIIKKFHTLSKKLKDVNNQYNIAILTACNMEELNCLHAWKDCLIHMDIILIVPKNDKKALIYGRELYPRYITEIGRNYGYLNHILHNLIQRSKTREI</sequence>
<protein>
    <recommendedName>
        <fullName evidence="3">Thoeris protein ThsB TIR-like domain-containing protein</fullName>
    </recommendedName>
</protein>
<dbReference type="EMBL" id="FNLL01000010">
    <property type="protein sequence ID" value="SDU51020.1"/>
    <property type="molecule type" value="Genomic_DNA"/>
</dbReference>
<evidence type="ECO:0000313" key="1">
    <source>
        <dbReference type="EMBL" id="SDU51020.1"/>
    </source>
</evidence>
<reference evidence="2" key="1">
    <citation type="submission" date="2016-10" db="EMBL/GenBank/DDBJ databases">
        <authorList>
            <person name="Varghese N."/>
            <person name="Submissions S."/>
        </authorList>
    </citation>
    <scope>NUCLEOTIDE SEQUENCE [LARGE SCALE GENOMIC DNA]</scope>
    <source>
        <strain evidence="2">DSM 3384</strain>
    </source>
</reference>
<dbReference type="AlphaFoldDB" id="A0A1H2J3Q2"/>